<name>A0ABR0E0D6_ZASCE</name>
<accession>A0ABR0E0D6</accession>
<evidence type="ECO:0000313" key="3">
    <source>
        <dbReference type="Proteomes" id="UP001305779"/>
    </source>
</evidence>
<evidence type="ECO:0000313" key="2">
    <source>
        <dbReference type="EMBL" id="KAK4494623.1"/>
    </source>
</evidence>
<evidence type="ECO:0000256" key="1">
    <source>
        <dbReference type="SAM" id="MobiDB-lite"/>
    </source>
</evidence>
<dbReference type="EMBL" id="JAXOVC010000013">
    <property type="protein sequence ID" value="KAK4494623.1"/>
    <property type="molecule type" value="Genomic_DNA"/>
</dbReference>
<feature type="region of interest" description="Disordered" evidence="1">
    <location>
        <begin position="110"/>
        <end position="156"/>
    </location>
</feature>
<organism evidence="2 3">
    <name type="scientific">Zasmidium cellare</name>
    <name type="common">Wine cellar mold</name>
    <name type="synonym">Racodium cellare</name>
    <dbReference type="NCBI Taxonomy" id="395010"/>
    <lineage>
        <taxon>Eukaryota</taxon>
        <taxon>Fungi</taxon>
        <taxon>Dikarya</taxon>
        <taxon>Ascomycota</taxon>
        <taxon>Pezizomycotina</taxon>
        <taxon>Dothideomycetes</taxon>
        <taxon>Dothideomycetidae</taxon>
        <taxon>Mycosphaerellales</taxon>
        <taxon>Mycosphaerellaceae</taxon>
        <taxon>Zasmidium</taxon>
    </lineage>
</organism>
<feature type="compositionally biased region" description="Low complexity" evidence="1">
    <location>
        <begin position="1"/>
        <end position="15"/>
    </location>
</feature>
<proteinExistence type="predicted"/>
<comment type="caution">
    <text evidence="2">The sequence shown here is derived from an EMBL/GenBank/DDBJ whole genome shotgun (WGS) entry which is preliminary data.</text>
</comment>
<feature type="compositionally biased region" description="Basic and acidic residues" evidence="1">
    <location>
        <begin position="113"/>
        <end position="148"/>
    </location>
</feature>
<feature type="region of interest" description="Disordered" evidence="1">
    <location>
        <begin position="1"/>
        <end position="21"/>
    </location>
</feature>
<sequence>MLTPSSSTSSMSSKSNHLEDINAEVLKRSGIQPPSYDSVVNKEKVVRAHRSIIPPERTPPLTLDPHFMAKLNESRDDLSDADEFFELTPSGTVRTTVEMETATEAFVSKWKGRKEERREERRERKEERKAERAARKAEKYRERAEKWAGRANGVSV</sequence>
<keyword evidence="3" id="KW-1185">Reference proteome</keyword>
<reference evidence="2 3" key="1">
    <citation type="journal article" date="2023" name="G3 (Bethesda)">
        <title>A chromosome-level genome assembly of Zasmidium syzygii isolated from banana leaves.</title>
        <authorList>
            <person name="van Westerhoven A.C."/>
            <person name="Mehrabi R."/>
            <person name="Talebi R."/>
            <person name="Steentjes M.B.F."/>
            <person name="Corcolon B."/>
            <person name="Chong P.A."/>
            <person name="Kema G.H.J."/>
            <person name="Seidl M.F."/>
        </authorList>
    </citation>
    <scope>NUCLEOTIDE SEQUENCE [LARGE SCALE GENOMIC DNA]</scope>
    <source>
        <strain evidence="2 3">P124</strain>
    </source>
</reference>
<dbReference type="Proteomes" id="UP001305779">
    <property type="component" value="Unassembled WGS sequence"/>
</dbReference>
<gene>
    <name evidence="2" type="ORF">PRZ48_013979</name>
</gene>
<protein>
    <submittedName>
        <fullName evidence="2">Uncharacterized protein</fullName>
    </submittedName>
</protein>